<feature type="signal peptide" evidence="1">
    <location>
        <begin position="1"/>
        <end position="20"/>
    </location>
</feature>
<dbReference type="EMBL" id="CP033912">
    <property type="protein sequence ID" value="AZA95569.1"/>
    <property type="molecule type" value="Genomic_DNA"/>
</dbReference>
<evidence type="ECO:0000313" key="5">
    <source>
        <dbReference type="Proteomes" id="UP000281741"/>
    </source>
</evidence>
<keyword evidence="5" id="KW-1185">Reference proteome</keyword>
<dbReference type="Proteomes" id="UP000281741">
    <property type="component" value="Chromosome"/>
</dbReference>
<dbReference type="Proteomes" id="UP000274073">
    <property type="component" value="Chromosome"/>
</dbReference>
<dbReference type="EMBL" id="CP033915">
    <property type="protein sequence ID" value="AZA87140.1"/>
    <property type="molecule type" value="Genomic_DNA"/>
</dbReference>
<protein>
    <submittedName>
        <fullName evidence="2">Uncharacterized protein</fullName>
    </submittedName>
</protein>
<gene>
    <name evidence="2" type="ORF">EG349_10250</name>
    <name evidence="3" type="ORF">EG353_08325</name>
</gene>
<accession>A0AAD1DMI8</accession>
<evidence type="ECO:0000313" key="3">
    <source>
        <dbReference type="EMBL" id="AZA95569.1"/>
    </source>
</evidence>
<dbReference type="RefSeq" id="WP_123854448.1">
    <property type="nucleotide sequence ID" value="NZ_CP033912.1"/>
</dbReference>
<reference evidence="4 5" key="1">
    <citation type="submission" date="2018-11" db="EMBL/GenBank/DDBJ databases">
        <title>Proposal to divide the Flavobacteriaceae and reorganize its genera based on Amino Acid Identity values calculated from whole genome sequences.</title>
        <authorList>
            <person name="Nicholson A.C."/>
            <person name="Gulvik C.A."/>
            <person name="Whitney A.M."/>
            <person name="Humrighouse B.W."/>
            <person name="Bell M."/>
            <person name="Holmes B."/>
            <person name="Steigerwalt A.G."/>
            <person name="Villarma A."/>
            <person name="Sheth M."/>
            <person name="Batra D."/>
            <person name="Pryor J."/>
            <person name="Bernardet J.-F."/>
            <person name="Hugo C."/>
            <person name="Kampfer P."/>
            <person name="Newman J."/>
            <person name="McQuiston J.R."/>
        </authorList>
    </citation>
    <scope>NUCLEOTIDE SEQUENCE [LARGE SCALE GENOMIC DNA]</scope>
    <source>
        <strain evidence="2 4">G0207</strain>
        <strain evidence="3 5">H5143</strain>
    </source>
</reference>
<keyword evidence="1" id="KW-0732">Signal</keyword>
<feature type="chain" id="PRO_5042213711" evidence="1">
    <location>
        <begin position="21"/>
        <end position="145"/>
    </location>
</feature>
<evidence type="ECO:0000256" key="1">
    <source>
        <dbReference type="SAM" id="SignalP"/>
    </source>
</evidence>
<evidence type="ECO:0000313" key="4">
    <source>
        <dbReference type="Proteomes" id="UP000274073"/>
    </source>
</evidence>
<proteinExistence type="predicted"/>
<organism evidence="2 4">
    <name type="scientific">Chryseobacterium shandongense</name>
    <dbReference type="NCBI Taxonomy" id="1493872"/>
    <lineage>
        <taxon>Bacteria</taxon>
        <taxon>Pseudomonadati</taxon>
        <taxon>Bacteroidota</taxon>
        <taxon>Flavobacteriia</taxon>
        <taxon>Flavobacteriales</taxon>
        <taxon>Weeksellaceae</taxon>
        <taxon>Chryseobacterium group</taxon>
        <taxon>Chryseobacterium</taxon>
    </lineage>
</organism>
<dbReference type="AlphaFoldDB" id="A0AAD1DMI8"/>
<sequence length="145" mass="17020">MKTLLFLLFPILFYSQTSFKNLDSAAFITQIDAIIKTTGTNYKFVKYDTFQTSKILVFGNPDKVDDEMIFFYQTYQSMEDKNLGLLGVKQWDFTSVRGNYQNLFSIWKKFIDPDGNKEAISKQGYKSKNGYLFRMVSSPEWLIRF</sequence>
<name>A0AAD1DMI8_9FLAO</name>
<evidence type="ECO:0000313" key="2">
    <source>
        <dbReference type="EMBL" id="AZA87140.1"/>
    </source>
</evidence>